<dbReference type="RefSeq" id="WP_212493036.1">
    <property type="nucleotide sequence ID" value="NZ_JAFCJH010000014.1"/>
</dbReference>
<dbReference type="EMBL" id="JAFCJH010000014">
    <property type="protein sequence ID" value="MBR0796858.1"/>
    <property type="molecule type" value="Genomic_DNA"/>
</dbReference>
<comment type="caution">
    <text evidence="2">The sequence shown here is derived from an EMBL/GenBank/DDBJ whole genome shotgun (WGS) entry which is preliminary data.</text>
</comment>
<proteinExistence type="predicted"/>
<accession>A0ABS5FJ85</accession>
<dbReference type="InterPro" id="IPR041657">
    <property type="entry name" value="HTH_17"/>
</dbReference>
<evidence type="ECO:0000313" key="3">
    <source>
        <dbReference type="Proteomes" id="UP001315278"/>
    </source>
</evidence>
<dbReference type="Pfam" id="PF12728">
    <property type="entry name" value="HTH_17"/>
    <property type="match status" value="1"/>
</dbReference>
<evidence type="ECO:0000313" key="2">
    <source>
        <dbReference type="EMBL" id="MBR0796858.1"/>
    </source>
</evidence>
<dbReference type="Proteomes" id="UP001315278">
    <property type="component" value="Unassembled WGS sequence"/>
</dbReference>
<reference evidence="3" key="1">
    <citation type="journal article" date="2021" name="ISME J.">
        <title>Evolutionary origin and ecological implication of a unique nif island in free-living Bradyrhizobium lineages.</title>
        <authorList>
            <person name="Tao J."/>
        </authorList>
    </citation>
    <scope>NUCLEOTIDE SEQUENCE [LARGE SCALE GENOMIC DNA]</scope>
    <source>
        <strain evidence="3">SZCCT0434</strain>
    </source>
</reference>
<dbReference type="SUPFAM" id="SSF46955">
    <property type="entry name" value="Putative DNA-binding domain"/>
    <property type="match status" value="1"/>
</dbReference>
<keyword evidence="3" id="KW-1185">Reference proteome</keyword>
<dbReference type="InterPro" id="IPR009061">
    <property type="entry name" value="DNA-bd_dom_put_sf"/>
</dbReference>
<sequence>MSDSPYLSPAEAARYLRCSSSTLAKLRVYGGGPPFCKLGSKAVRYRQSDLDSYMSKNRLSSTAELPTLASLTAQLTSQASSKPRNGRR</sequence>
<protein>
    <submittedName>
        <fullName evidence="2">Helix-turn-helix domain-containing protein</fullName>
    </submittedName>
</protein>
<name>A0ABS5FJ85_9BRAD</name>
<feature type="domain" description="Helix-turn-helix" evidence="1">
    <location>
        <begin position="6"/>
        <end position="58"/>
    </location>
</feature>
<organism evidence="2 3">
    <name type="scientific">Bradyrhizobium jicamae</name>
    <dbReference type="NCBI Taxonomy" id="280332"/>
    <lineage>
        <taxon>Bacteria</taxon>
        <taxon>Pseudomonadati</taxon>
        <taxon>Pseudomonadota</taxon>
        <taxon>Alphaproteobacteria</taxon>
        <taxon>Hyphomicrobiales</taxon>
        <taxon>Nitrobacteraceae</taxon>
        <taxon>Bradyrhizobium</taxon>
    </lineage>
</organism>
<gene>
    <name evidence="2" type="ORF">JQ615_15790</name>
</gene>
<evidence type="ECO:0000259" key="1">
    <source>
        <dbReference type="Pfam" id="PF12728"/>
    </source>
</evidence>